<feature type="domain" description="Death" evidence="2">
    <location>
        <begin position="255"/>
        <end position="306"/>
    </location>
</feature>
<dbReference type="EMBL" id="KB202163">
    <property type="protein sequence ID" value="ESO92040.1"/>
    <property type="molecule type" value="Genomic_DNA"/>
</dbReference>
<evidence type="ECO:0000259" key="2">
    <source>
        <dbReference type="PROSITE" id="PS50017"/>
    </source>
</evidence>
<dbReference type="OrthoDB" id="6285815at2759"/>
<dbReference type="PROSITE" id="PS50017">
    <property type="entry name" value="DEATH_DOMAIN"/>
    <property type="match status" value="1"/>
</dbReference>
<accession>V4AAD9</accession>
<reference evidence="3 4" key="1">
    <citation type="journal article" date="2013" name="Nature">
        <title>Insights into bilaterian evolution from three spiralian genomes.</title>
        <authorList>
            <person name="Simakov O."/>
            <person name="Marletaz F."/>
            <person name="Cho S.J."/>
            <person name="Edsinger-Gonzales E."/>
            <person name="Havlak P."/>
            <person name="Hellsten U."/>
            <person name="Kuo D.H."/>
            <person name="Larsson T."/>
            <person name="Lv J."/>
            <person name="Arendt D."/>
            <person name="Savage R."/>
            <person name="Osoegawa K."/>
            <person name="de Jong P."/>
            <person name="Grimwood J."/>
            <person name="Chapman J.A."/>
            <person name="Shapiro H."/>
            <person name="Aerts A."/>
            <person name="Otillar R.P."/>
            <person name="Terry A.Y."/>
            <person name="Boore J.L."/>
            <person name="Grigoriev I.V."/>
            <person name="Lindberg D.R."/>
            <person name="Seaver E.C."/>
            <person name="Weisblat D.A."/>
            <person name="Putnam N.H."/>
            <person name="Rokhsar D.S."/>
        </authorList>
    </citation>
    <scope>NUCLEOTIDE SEQUENCE [LARGE SCALE GENOMIC DNA]</scope>
</reference>
<dbReference type="OMA" id="HEMERMS"/>
<dbReference type="InterPro" id="IPR011029">
    <property type="entry name" value="DEATH-like_dom_sf"/>
</dbReference>
<gene>
    <name evidence="3" type="ORF">LOTGIDRAFT_233305</name>
</gene>
<name>V4AAD9_LOTGI</name>
<proteinExistence type="predicted"/>
<dbReference type="SUPFAM" id="SSF47986">
    <property type="entry name" value="DEATH domain"/>
    <property type="match status" value="1"/>
</dbReference>
<dbReference type="InterPro" id="IPR000488">
    <property type="entry name" value="Death_dom"/>
</dbReference>
<dbReference type="Proteomes" id="UP000030746">
    <property type="component" value="Unassembled WGS sequence"/>
</dbReference>
<protein>
    <recommendedName>
        <fullName evidence="2">Death domain-containing protein</fullName>
    </recommendedName>
</protein>
<evidence type="ECO:0000313" key="3">
    <source>
        <dbReference type="EMBL" id="ESO92040.1"/>
    </source>
</evidence>
<dbReference type="HOGENOM" id="CLU_906878_0_0_1"/>
<organism evidence="3 4">
    <name type="scientific">Lottia gigantea</name>
    <name type="common">Giant owl limpet</name>
    <dbReference type="NCBI Taxonomy" id="225164"/>
    <lineage>
        <taxon>Eukaryota</taxon>
        <taxon>Metazoa</taxon>
        <taxon>Spiralia</taxon>
        <taxon>Lophotrochozoa</taxon>
        <taxon>Mollusca</taxon>
        <taxon>Gastropoda</taxon>
        <taxon>Patellogastropoda</taxon>
        <taxon>Lottioidea</taxon>
        <taxon>Lottiidae</taxon>
        <taxon>Lottia</taxon>
    </lineage>
</organism>
<evidence type="ECO:0000256" key="1">
    <source>
        <dbReference type="SAM" id="MobiDB-lite"/>
    </source>
</evidence>
<dbReference type="KEGG" id="lgi:LOTGIDRAFT_233305"/>
<dbReference type="Pfam" id="PF00531">
    <property type="entry name" value="Death"/>
    <property type="match status" value="1"/>
</dbReference>
<feature type="region of interest" description="Disordered" evidence="1">
    <location>
        <begin position="1"/>
        <end position="29"/>
    </location>
</feature>
<dbReference type="GO" id="GO:0007165">
    <property type="term" value="P:signal transduction"/>
    <property type="evidence" value="ECO:0007669"/>
    <property type="project" value="InterPro"/>
</dbReference>
<dbReference type="Gene3D" id="1.10.533.10">
    <property type="entry name" value="Death Domain, Fas"/>
    <property type="match status" value="1"/>
</dbReference>
<dbReference type="AlphaFoldDB" id="V4AAD9"/>
<dbReference type="GeneID" id="20249219"/>
<dbReference type="CTD" id="20249219"/>
<sequence length="327" mass="38056">MSARRSPRRPESAKPLQKPKISRKEEELTKENQRLKVTIDYMQDENTKLKEKLEKIADRLINNVDKSEYNFKVYKSLSDISVEEFTAMISDITSKKEKKGEHYLESRIEEVETRLTQMSGEFAKLIQLKMRLENGLEDIENCYCIETTRQKARSLKTHSANTQIFIQPPKYEDQNKTKLTLLEEILSEETVTEDENPLVISPSTNRLPQSVTMNLEPILMPRKFVKLPADTHVKDILPELKQLIIQTLSLQKGNGSDWRMFAERIGLSETLINQWKLMKLNQPMRNVLNVWSNSPGATVRLLHRHLVSPQLKSVMLAKRVTEYYNVD</sequence>
<evidence type="ECO:0000313" key="4">
    <source>
        <dbReference type="Proteomes" id="UP000030746"/>
    </source>
</evidence>
<keyword evidence="4" id="KW-1185">Reference proteome</keyword>
<dbReference type="RefSeq" id="XP_009057343.1">
    <property type="nucleotide sequence ID" value="XM_009059095.1"/>
</dbReference>